<feature type="region of interest" description="Disordered" evidence="9">
    <location>
        <begin position="1487"/>
        <end position="1515"/>
    </location>
</feature>
<sequence>MTKTIDSLFLEEESKVKYDQGKSIHSYIMMMYTITSTALLSLQQKKREQCYRCAIRGTHIYLHIIKKHPGYTDAVRQKHGKDLERKGRQCLEILEGLQPIVKERLKQGLPIDEEQDLLRSSQLNVSNNATTPLSPSEERNLTNQELLITDNPLNYSIALPSIYAPAPSLSVQPTQSTVPIQPESTSEPPAPQSDNWWEKEGKSTTFQLSYESSRPLQPKDQIPSVRPQEQNVDYPVLPLPPPPEPPAPAIQQTIVPEIAPIQQVPPFDQMQMPPAVENDPFAPFPSSSAMDGSLLESAALAHLSYSHFPVNADPSAPTEQITNDPPKVNVTLFNSSSPKSDSEEASLGLPPPPASMEPMPKHTLSPIPNLDSPVIVQPPAPKQEPSLSSTSFVPPESVPVKDPLSFIPPPPTQQISKDQLASSTAELSKSISILPPPAKEVVVPSAPLQTSSLNASEQPKPLIQPDLQPIDSFVPPISKVPSADALAHSSTRPVSITPSPPPLSKSFSTNTLSSSIVLPHPPQTTNPIPTPQINKTEAPVVLLPPAPTKSQQVIQPPPQPTQIGQSYTDNTARVIPAPPPQTQTLTQTQNTTPLVASHTITPPSSSQIIPPKQILKTSTSPLTQTSNTAKVTLSPPVVIASPPNPNMNATTSTRSDVSSKAVTTIQPPPMASSVVSITPPPTARAAPIATSTPVTFAPPTAATPPKVVMLSPPPTQKTVPAFPPPPQQPKPQQNAVVLPSPTTLVPRGYAPMQQKYQMMTQPTPTIPSFVSHPNPNPPFLPSVPLQPQTQQSQLNPNAMMSRPAPPGVDIHTTLLIHETGVQGQSRDPIRHVFLSSSLFQMFIQAAHYNNSINVETCGMLCGRIVDVPADFVTKFRKTLHGMASAPTTNTVSVLVITQVVMPPQHGTSDTVVAEKEEVLEEYITTSKELIMIGWIHTHPTQKAFLSSVDLHTQLPYQMMMPESIAIVVALKEASVAVFTLSPSGQQTIQRCPLRGFHRHDGEQIPARPFYGIATHATVLDQREWTAFAKNVTMFSSQIPSNQFIADLTEHDWQLQLVDLRGSRASDKTEPVTYTLLLMPQTTLSDFDTKKRIGRGAHGDVFLTVRKADQKQYCLKAVALNELSDKEQEAAIRETHVLAALNSPYVVKYNDSFIENDTLYIVMEYAPHGTLQDLITHKQEMKGKFDESEIWKFFIQIYFHKKNIIHRDLKPQNVFIGSEYTLKIGDFGVAKSIPEEGETTNNLHSTLDSTVDSNLSGTQDPFALSHSGSRPRAQSLVGTPYYLSPELLNSDLVTPSCDIWAMGCILYELATLQRPFDASNAGALIVHILTNDPEPVPSSYSGTLSNMVMKMLQKDPRNRPTIDEVLTTVREVSLWRVQPLRRKKNARLSATKSKVELEKVDKGTDGKETKKTENEEAKQELPQESKPLRRRSQRGRSTSPPNREGVEKREDKQKEEKREEKKKDEKPVPVVRRKPESFFVDMTIAGFGEEKKEARRAEKREVKEEKIGGEDGGGWVLVVKGEKHEEQTVDDTKKEDEKKELDKMMEEINEHRRQSNLKVQEAKERMDKRWKNHENKQPTLSPEPTFLKMPPSERNDLMVTPQPVISPKSKPTRTQPKPVRSVKSERDMSYTQTIADTHTQMTKSEQLPVKGKKPLHSRSVSQTHLTTTLQAPSQTINVLSTPANSLASPSSSILVPNPFNGEEPFASPKPSILPPRIVFGNENKRLNVKRKRDRSISQDREKMNDTSDAEVGDYVPSVRNSLNLTAGRSPLQSTYQPLSPSQPHAILSPTQQISTLGQIVHGSPSEDWHSVTTTQTTPSKRRVLARNKSVKRVPPSPTKESHTVSTPREIPMVTIDPAESDDSSGFDATTDPSKITNIPHYSPTKMTKQSRRLKGQKPKHEDAPEKQLPHKNYLPLERKRTVVKNENGGTEKDERTLMLFTQGPFDRDASDDDQFE</sequence>
<feature type="compositionally biased region" description="Pro residues" evidence="9">
    <location>
        <begin position="519"/>
        <end position="530"/>
    </location>
</feature>
<feature type="region of interest" description="Disordered" evidence="9">
    <location>
        <begin position="1546"/>
        <end position="1673"/>
    </location>
</feature>
<evidence type="ECO:0000256" key="3">
    <source>
        <dbReference type="ARBA" id="ARBA00022679"/>
    </source>
</evidence>
<comment type="caution">
    <text evidence="12">The sequence shown here is derived from an EMBL/GenBank/DDBJ whole genome shotgun (WGS) entry which is preliminary data.</text>
</comment>
<feature type="compositionally biased region" description="Polar residues" evidence="9">
    <location>
        <begin position="1865"/>
        <end position="1875"/>
    </location>
</feature>
<feature type="compositionally biased region" description="Basic and acidic residues" evidence="9">
    <location>
        <begin position="1559"/>
        <end position="1575"/>
    </location>
</feature>
<evidence type="ECO:0000256" key="4">
    <source>
        <dbReference type="ARBA" id="ARBA00022741"/>
    </source>
</evidence>
<feature type="region of interest" description="Disordered" evidence="9">
    <location>
        <begin position="120"/>
        <end position="141"/>
    </location>
</feature>
<keyword evidence="5 12" id="KW-0418">Kinase</keyword>
<evidence type="ECO:0000259" key="10">
    <source>
        <dbReference type="PROSITE" id="PS50011"/>
    </source>
</evidence>
<dbReference type="EMBL" id="JARBJD010000215">
    <property type="protein sequence ID" value="KAK2946924.1"/>
    <property type="molecule type" value="Genomic_DNA"/>
</dbReference>
<dbReference type="SUPFAM" id="SSF56112">
    <property type="entry name" value="Protein kinase-like (PK-like)"/>
    <property type="match status" value="1"/>
</dbReference>
<dbReference type="CDD" id="cd08215">
    <property type="entry name" value="STKc_Nek"/>
    <property type="match status" value="1"/>
</dbReference>
<feature type="domain" description="Protein kinase" evidence="10">
    <location>
        <begin position="1086"/>
        <end position="1373"/>
    </location>
</feature>
<dbReference type="Gene3D" id="3.30.200.20">
    <property type="entry name" value="Phosphorylase Kinase, domain 1"/>
    <property type="match status" value="1"/>
</dbReference>
<feature type="compositionally biased region" description="Polar residues" evidence="9">
    <location>
        <begin position="1657"/>
        <end position="1673"/>
    </location>
</feature>
<dbReference type="Pfam" id="PF01398">
    <property type="entry name" value="JAB"/>
    <property type="match status" value="1"/>
</dbReference>
<feature type="region of interest" description="Disordered" evidence="9">
    <location>
        <begin position="1728"/>
        <end position="1752"/>
    </location>
</feature>
<keyword evidence="13" id="KW-1185">Reference proteome</keyword>
<dbReference type="PANTHER" id="PTHR44899:SF7">
    <property type="entry name" value="NIMA-RELATED KINASE"/>
    <property type="match status" value="1"/>
</dbReference>
<dbReference type="PROSITE" id="PS00108">
    <property type="entry name" value="PROTEIN_KINASE_ST"/>
    <property type="match status" value="1"/>
</dbReference>
<protein>
    <recommendedName>
        <fullName evidence="1">non-specific serine/threonine protein kinase</fullName>
        <ecNumber evidence="1">2.7.11.1</ecNumber>
    </recommendedName>
</protein>
<dbReference type="Gene3D" id="1.10.510.10">
    <property type="entry name" value="Transferase(Phosphotransferase) domain 1"/>
    <property type="match status" value="1"/>
</dbReference>
<accession>A0ABQ9X581</accession>
<feature type="compositionally biased region" description="Basic residues" evidence="9">
    <location>
        <begin position="1887"/>
        <end position="1896"/>
    </location>
</feature>
<organism evidence="12 13">
    <name type="scientific">Blattamonas nauphoetae</name>
    <dbReference type="NCBI Taxonomy" id="2049346"/>
    <lineage>
        <taxon>Eukaryota</taxon>
        <taxon>Metamonada</taxon>
        <taxon>Preaxostyla</taxon>
        <taxon>Oxymonadida</taxon>
        <taxon>Blattamonas</taxon>
    </lineage>
</organism>
<feature type="compositionally biased region" description="Basic and acidic residues" evidence="9">
    <location>
        <begin position="1733"/>
        <end position="1744"/>
    </location>
</feature>
<evidence type="ECO:0000256" key="9">
    <source>
        <dbReference type="SAM" id="MobiDB-lite"/>
    </source>
</evidence>
<dbReference type="Gene3D" id="1.20.58.80">
    <property type="entry name" value="Phosphotransferase system, lactose/cellobiose-type IIA subunit"/>
    <property type="match status" value="1"/>
</dbReference>
<feature type="compositionally biased region" description="Polar residues" evidence="9">
    <location>
        <begin position="646"/>
        <end position="659"/>
    </location>
</feature>
<dbReference type="InterPro" id="IPR037518">
    <property type="entry name" value="MPN"/>
</dbReference>
<keyword evidence="3 12" id="KW-0808">Transferase</keyword>
<feature type="region of interest" description="Disordered" evidence="9">
    <location>
        <begin position="514"/>
        <end position="533"/>
    </location>
</feature>
<feature type="compositionally biased region" description="Basic and acidic residues" evidence="9">
    <location>
        <begin position="1443"/>
        <end position="1466"/>
    </location>
</feature>
<feature type="compositionally biased region" description="Polar residues" evidence="9">
    <location>
        <begin position="1628"/>
        <end position="1644"/>
    </location>
</feature>
<dbReference type="InterPro" id="IPR000555">
    <property type="entry name" value="JAMM/MPN+_dom"/>
</dbReference>
<feature type="compositionally biased region" description="Polar residues" evidence="9">
    <location>
        <begin position="120"/>
        <end position="134"/>
    </location>
</feature>
<reference evidence="12 13" key="1">
    <citation type="journal article" date="2022" name="bioRxiv">
        <title>Genomics of Preaxostyla Flagellates Illuminates Evolutionary Transitions and the Path Towards Mitochondrial Loss.</title>
        <authorList>
            <person name="Novak L.V.F."/>
            <person name="Treitli S.C."/>
            <person name="Pyrih J."/>
            <person name="Halakuc P."/>
            <person name="Pipaliya S.V."/>
            <person name="Vacek V."/>
            <person name="Brzon O."/>
            <person name="Soukal P."/>
            <person name="Eme L."/>
            <person name="Dacks J.B."/>
            <person name="Karnkowska A."/>
            <person name="Elias M."/>
            <person name="Hampl V."/>
        </authorList>
    </citation>
    <scope>NUCLEOTIDE SEQUENCE [LARGE SCALE GENOMIC DNA]</scope>
    <source>
        <strain evidence="12">NAU3</strain>
        <tissue evidence="12">Gut</tissue>
    </source>
</reference>
<keyword evidence="2" id="KW-0723">Serine/threonine-protein kinase</keyword>
<feature type="region of interest" description="Disordered" evidence="9">
    <location>
        <begin position="451"/>
        <end position="508"/>
    </location>
</feature>
<gene>
    <name evidence="12" type="ORF">BLNAU_18148</name>
</gene>
<feature type="compositionally biased region" description="Polar residues" evidence="9">
    <location>
        <begin position="488"/>
        <end position="497"/>
    </location>
</feature>
<dbReference type="Pfam" id="PF00069">
    <property type="entry name" value="Pkinase"/>
    <property type="match status" value="1"/>
</dbReference>
<feature type="compositionally biased region" description="Basic residues" evidence="9">
    <location>
        <begin position="1818"/>
        <end position="1830"/>
    </location>
</feature>
<name>A0ABQ9X581_9EUKA</name>
<feature type="compositionally biased region" description="Polar residues" evidence="9">
    <location>
        <begin position="169"/>
        <end position="195"/>
    </location>
</feature>
<dbReference type="EC" id="2.7.11.1" evidence="1"/>
<comment type="catalytic activity">
    <reaction evidence="7">
        <text>L-threonyl-[protein] + ATP = O-phospho-L-threonyl-[protein] + ADP + H(+)</text>
        <dbReference type="Rhea" id="RHEA:46608"/>
        <dbReference type="Rhea" id="RHEA-COMP:11060"/>
        <dbReference type="Rhea" id="RHEA-COMP:11605"/>
        <dbReference type="ChEBI" id="CHEBI:15378"/>
        <dbReference type="ChEBI" id="CHEBI:30013"/>
        <dbReference type="ChEBI" id="CHEBI:30616"/>
        <dbReference type="ChEBI" id="CHEBI:61977"/>
        <dbReference type="ChEBI" id="CHEBI:456216"/>
        <dbReference type="EC" id="2.7.11.1"/>
    </reaction>
</comment>
<evidence type="ECO:0000256" key="1">
    <source>
        <dbReference type="ARBA" id="ARBA00012513"/>
    </source>
</evidence>
<feature type="compositionally biased region" description="Basic and acidic residues" evidence="9">
    <location>
        <begin position="1396"/>
        <end position="1426"/>
    </location>
</feature>
<feature type="compositionally biased region" description="Basic and acidic residues" evidence="9">
    <location>
        <begin position="1897"/>
        <end position="1907"/>
    </location>
</feature>
<feature type="region of interest" description="Disordered" evidence="9">
    <location>
        <begin position="1800"/>
        <end position="1955"/>
    </location>
</feature>
<feature type="domain" description="MPN" evidence="11">
    <location>
        <begin position="832"/>
        <end position="986"/>
    </location>
</feature>
<evidence type="ECO:0000259" key="11">
    <source>
        <dbReference type="PROSITE" id="PS50249"/>
    </source>
</evidence>
<evidence type="ECO:0000256" key="8">
    <source>
        <dbReference type="ARBA" id="ARBA00048679"/>
    </source>
</evidence>
<feature type="compositionally biased region" description="Polar residues" evidence="9">
    <location>
        <begin position="413"/>
        <end position="431"/>
    </location>
</feature>
<evidence type="ECO:0000256" key="7">
    <source>
        <dbReference type="ARBA" id="ARBA00047899"/>
    </source>
</evidence>
<dbReference type="PROSITE" id="PS50011">
    <property type="entry name" value="PROTEIN_KINASE_DOM"/>
    <property type="match status" value="1"/>
</dbReference>
<evidence type="ECO:0000256" key="5">
    <source>
        <dbReference type="ARBA" id="ARBA00022777"/>
    </source>
</evidence>
<feature type="compositionally biased region" description="Basic and acidic residues" evidence="9">
    <location>
        <begin position="1487"/>
        <end position="1508"/>
    </location>
</feature>
<evidence type="ECO:0000313" key="12">
    <source>
        <dbReference type="EMBL" id="KAK2946924.1"/>
    </source>
</evidence>
<feature type="region of interest" description="Disordered" evidence="9">
    <location>
        <begin position="635"/>
        <end position="659"/>
    </location>
</feature>
<dbReference type="SUPFAM" id="SSF102712">
    <property type="entry name" value="JAB1/MPN domain"/>
    <property type="match status" value="1"/>
</dbReference>
<comment type="catalytic activity">
    <reaction evidence="8">
        <text>L-seryl-[protein] + ATP = O-phospho-L-seryl-[protein] + ADP + H(+)</text>
        <dbReference type="Rhea" id="RHEA:17989"/>
        <dbReference type="Rhea" id="RHEA-COMP:9863"/>
        <dbReference type="Rhea" id="RHEA-COMP:11604"/>
        <dbReference type="ChEBI" id="CHEBI:15378"/>
        <dbReference type="ChEBI" id="CHEBI:29999"/>
        <dbReference type="ChEBI" id="CHEBI:30616"/>
        <dbReference type="ChEBI" id="CHEBI:83421"/>
        <dbReference type="ChEBI" id="CHEBI:456216"/>
        <dbReference type="EC" id="2.7.11.1"/>
    </reaction>
</comment>
<dbReference type="GO" id="GO:0004674">
    <property type="term" value="F:protein serine/threonine kinase activity"/>
    <property type="evidence" value="ECO:0007669"/>
    <property type="project" value="UniProtKB-EC"/>
</dbReference>
<dbReference type="Gene3D" id="3.40.140.10">
    <property type="entry name" value="Cytidine Deaminase, domain 2"/>
    <property type="match status" value="1"/>
</dbReference>
<dbReference type="Proteomes" id="UP001281761">
    <property type="component" value="Unassembled WGS sequence"/>
</dbReference>
<proteinExistence type="predicted"/>
<evidence type="ECO:0000313" key="13">
    <source>
        <dbReference type="Proteomes" id="UP001281761"/>
    </source>
</evidence>
<keyword evidence="6" id="KW-0067">ATP-binding</keyword>
<feature type="region of interest" description="Disordered" evidence="9">
    <location>
        <begin position="1396"/>
        <end position="1474"/>
    </location>
</feature>
<dbReference type="PANTHER" id="PTHR44899">
    <property type="entry name" value="CAMK FAMILY PROTEIN KINASE"/>
    <property type="match status" value="1"/>
</dbReference>
<keyword evidence="4" id="KW-0547">Nucleotide-binding</keyword>
<dbReference type="InterPro" id="IPR051131">
    <property type="entry name" value="NEK_Ser/Thr_kinase_NIMA"/>
</dbReference>
<evidence type="ECO:0000256" key="6">
    <source>
        <dbReference type="ARBA" id="ARBA00022840"/>
    </source>
</evidence>
<dbReference type="InterPro" id="IPR011009">
    <property type="entry name" value="Kinase-like_dom_sf"/>
</dbReference>
<feature type="region of interest" description="Disordered" evidence="9">
    <location>
        <begin position="169"/>
        <end position="197"/>
    </location>
</feature>
<dbReference type="InterPro" id="IPR000719">
    <property type="entry name" value="Prot_kinase_dom"/>
</dbReference>
<dbReference type="InterPro" id="IPR008271">
    <property type="entry name" value="Ser/Thr_kinase_AS"/>
</dbReference>
<feature type="region of interest" description="Disordered" evidence="9">
    <location>
        <begin position="314"/>
        <end position="434"/>
    </location>
</feature>
<dbReference type="SMART" id="SM00220">
    <property type="entry name" value="S_TKc"/>
    <property type="match status" value="1"/>
</dbReference>
<evidence type="ECO:0000256" key="2">
    <source>
        <dbReference type="ARBA" id="ARBA00022527"/>
    </source>
</evidence>
<dbReference type="PROSITE" id="PS50249">
    <property type="entry name" value="MPN"/>
    <property type="match status" value="1"/>
</dbReference>
<dbReference type="SMART" id="SM00232">
    <property type="entry name" value="JAB_MPN"/>
    <property type="match status" value="1"/>
</dbReference>